<protein>
    <submittedName>
        <fullName evidence="3">C4-dicarboxylate ABC transporter permease</fullName>
    </submittedName>
</protein>
<dbReference type="Proteomes" id="UP000231493">
    <property type="component" value="Unassembled WGS sequence"/>
</dbReference>
<reference evidence="8 9" key="2">
    <citation type="submission" date="2017-09" db="EMBL/GenBank/DDBJ databases">
        <title>Depth-based differentiation of microbial function through sediment-hosted aquifers and enrichment of novel symbionts in the deep terrestrial subsurface.</title>
        <authorList>
            <person name="Probst A.J."/>
            <person name="Ladd B."/>
            <person name="Jarett J.K."/>
            <person name="Geller-Mcgrath D.E."/>
            <person name="Sieber C.M."/>
            <person name="Emerson J.B."/>
            <person name="Anantharaman K."/>
            <person name="Thomas B.C."/>
            <person name="Malmstrom R."/>
            <person name="Stieglmeier M."/>
            <person name="Klingl A."/>
            <person name="Woyke T."/>
            <person name="Ryan C.M."/>
            <person name="Banfield J.F."/>
        </authorList>
    </citation>
    <scope>NUCLEOTIDE SEQUENCE [LARGE SCALE GENOMIC DNA]</scope>
    <source>
        <strain evidence="5">CG_4_10_14_3_um_filter_34_13</strain>
        <strain evidence="6">CG_4_9_14_3_um_filter_33_16</strain>
    </source>
</reference>
<dbReference type="InterPro" id="IPR010656">
    <property type="entry name" value="DctM"/>
</dbReference>
<keyword evidence="1" id="KW-0472">Membrane</keyword>
<dbReference type="Pfam" id="PF11874">
    <property type="entry name" value="DUF3394"/>
    <property type="match status" value="1"/>
</dbReference>
<dbReference type="Proteomes" id="UP000230646">
    <property type="component" value="Unassembled WGS sequence"/>
</dbReference>
<dbReference type="EMBL" id="PFTV01000096">
    <property type="protein sequence ID" value="PJB56975.1"/>
    <property type="molecule type" value="Genomic_DNA"/>
</dbReference>
<proteinExistence type="predicted"/>
<feature type="transmembrane region" description="Helical" evidence="1">
    <location>
        <begin position="93"/>
        <end position="115"/>
    </location>
</feature>
<feature type="transmembrane region" description="Helical" evidence="1">
    <location>
        <begin position="31"/>
        <end position="52"/>
    </location>
</feature>
<evidence type="ECO:0000313" key="4">
    <source>
        <dbReference type="EMBL" id="PIX34724.1"/>
    </source>
</evidence>
<feature type="transmembrane region" description="Helical" evidence="1">
    <location>
        <begin position="282"/>
        <end position="307"/>
    </location>
</feature>
<dbReference type="PANTHER" id="PTHR43849:SF2">
    <property type="entry name" value="BLL3936 PROTEIN"/>
    <property type="match status" value="1"/>
</dbReference>
<dbReference type="NCBIfam" id="TIGR02123">
    <property type="entry name" value="TRAP_fused"/>
    <property type="match status" value="1"/>
</dbReference>
<evidence type="ECO:0000313" key="8">
    <source>
        <dbReference type="Proteomes" id="UP000228560"/>
    </source>
</evidence>
<feature type="transmembrane region" description="Helical" evidence="1">
    <location>
        <begin position="319"/>
        <end position="340"/>
    </location>
</feature>
<feature type="transmembrane region" description="Helical" evidence="1">
    <location>
        <begin position="423"/>
        <end position="448"/>
    </location>
</feature>
<accession>A0A2M8CD36</accession>
<dbReference type="STRING" id="1805029.AUK42_04810"/>
<evidence type="ECO:0000313" key="5">
    <source>
        <dbReference type="EMBL" id="PIY33170.1"/>
    </source>
</evidence>
<name>A0A1J5GAK0_9BACT</name>
<feature type="transmembrane region" description="Helical" evidence="1">
    <location>
        <begin position="151"/>
        <end position="173"/>
    </location>
</feature>
<accession>A0A1J5GAK0</accession>
<feature type="transmembrane region" description="Helical" evidence="1">
    <location>
        <begin position="361"/>
        <end position="380"/>
    </location>
</feature>
<organism evidence="3 7">
    <name type="scientific">Candidatus Infernicultor aquiphilus</name>
    <dbReference type="NCBI Taxonomy" id="1805029"/>
    <lineage>
        <taxon>Bacteria</taxon>
        <taxon>Pseudomonadati</taxon>
        <taxon>Atribacterota</taxon>
        <taxon>Candidatus Phoenicimicrobiia</taxon>
        <taxon>Candidatus Pheonicimicrobiales</taxon>
        <taxon>Candidatus Phoenicimicrobiaceae</taxon>
        <taxon>Candidatus Infernicultor</taxon>
    </lineage>
</organism>
<keyword evidence="1" id="KW-1133">Transmembrane helix</keyword>
<evidence type="ECO:0000313" key="3">
    <source>
        <dbReference type="EMBL" id="OIP69745.1"/>
    </source>
</evidence>
<dbReference type="Proteomes" id="UP000228560">
    <property type="component" value="Unassembled WGS sequence"/>
</dbReference>
<feature type="transmembrane region" description="Helical" evidence="1">
    <location>
        <begin position="611"/>
        <end position="638"/>
    </location>
</feature>
<feature type="transmembrane region" description="Helical" evidence="1">
    <location>
        <begin position="488"/>
        <end position="514"/>
    </location>
</feature>
<reference evidence="3 7" key="1">
    <citation type="journal article" date="2016" name="Environ. Microbiol.">
        <title>Genomic resolution of a cold subsurface aquifer community provides metabolic insights for novel microbes adapted to high CO concentrations.</title>
        <authorList>
            <person name="Probst A.J."/>
            <person name="Castelle C.J."/>
            <person name="Singh A."/>
            <person name="Brown C.T."/>
            <person name="Anantharaman K."/>
            <person name="Sharon I."/>
            <person name="Hug L.A."/>
            <person name="Burstein D."/>
            <person name="Emerson J.B."/>
            <person name="Thomas B.C."/>
            <person name="Banfield J.F."/>
        </authorList>
    </citation>
    <scope>NUCLEOTIDE SEQUENCE [LARGE SCALE GENOMIC DNA]</scope>
    <source>
        <strain evidence="3">CG2_30_33_13</strain>
    </source>
</reference>
<dbReference type="Pfam" id="PF06808">
    <property type="entry name" value="DctM"/>
    <property type="match status" value="1"/>
</dbReference>
<feature type="transmembrane region" description="Helical" evidence="1">
    <location>
        <begin position="64"/>
        <end position="81"/>
    </location>
</feature>
<feature type="transmembrane region" description="Helical" evidence="1">
    <location>
        <begin position="127"/>
        <end position="144"/>
    </location>
</feature>
<dbReference type="PANTHER" id="PTHR43849">
    <property type="entry name" value="BLL3936 PROTEIN"/>
    <property type="match status" value="1"/>
</dbReference>
<keyword evidence="1" id="KW-0812">Transmembrane</keyword>
<evidence type="ECO:0000313" key="6">
    <source>
        <dbReference type="EMBL" id="PJB56975.1"/>
    </source>
</evidence>
<feature type="transmembrane region" description="Helical" evidence="1">
    <location>
        <begin position="193"/>
        <end position="216"/>
    </location>
</feature>
<evidence type="ECO:0000313" key="9">
    <source>
        <dbReference type="Proteomes" id="UP000230646"/>
    </source>
</evidence>
<feature type="transmembrane region" description="Helical" evidence="1">
    <location>
        <begin position="549"/>
        <end position="570"/>
    </location>
</feature>
<dbReference type="InterPro" id="IPR011853">
    <property type="entry name" value="TRAP_DctM-Dct_fused"/>
</dbReference>
<gene>
    <name evidence="3" type="ORF">AUK42_04810</name>
    <name evidence="6" type="ORF">CO097_03930</name>
    <name evidence="5" type="ORF">COZ07_03225</name>
    <name evidence="4" type="ORF">COZ58_02770</name>
</gene>
<accession>A0A2M7PRC7</accession>
<feature type="domain" description="TRAP C4-dicarboxylate transport system permease DctM subunit" evidence="2">
    <location>
        <begin position="136"/>
        <end position="562"/>
    </location>
</feature>
<dbReference type="RefSeq" id="WP_406607157.1">
    <property type="nucleotide sequence ID" value="NZ_PFKO01000115.1"/>
</dbReference>
<evidence type="ECO:0000256" key="1">
    <source>
        <dbReference type="SAM" id="Phobius"/>
    </source>
</evidence>
<dbReference type="EMBL" id="PFIP01000051">
    <property type="protein sequence ID" value="PIX34724.1"/>
    <property type="molecule type" value="Genomic_DNA"/>
</dbReference>
<comment type="caution">
    <text evidence="3">The sequence shown here is derived from an EMBL/GenBank/DDBJ whole genome shotgun (WGS) entry which is preliminary data.</text>
</comment>
<reference evidence="4" key="3">
    <citation type="submission" date="2017-09" db="EMBL/GenBank/DDBJ databases">
        <title>Depth-based differentiation of microbial function through sediment-hosted aquifers and enrichment of novel symbionts in the deep terrestrial subsurface.</title>
        <authorList>
            <person name="Probst A.J."/>
            <person name="Ladd B."/>
            <person name="Jarett J.K."/>
            <person name="Geller-Mcgrath D.E."/>
            <person name="Sieber C.M.K."/>
            <person name="Emerson J.B."/>
            <person name="Anantharaman K."/>
            <person name="Thomas B.C."/>
            <person name="Malmstrom R."/>
            <person name="Stieglmeier M."/>
            <person name="Klingl A."/>
            <person name="Woyke T."/>
            <person name="Ryan C.M."/>
            <person name="Banfield J.F."/>
        </authorList>
    </citation>
    <scope>NUCLEOTIDE SEQUENCE</scope>
    <source>
        <strain evidence="4">CG_4_8_14_3_um_filter_34_18</strain>
    </source>
</reference>
<accession>A0A2M7K9C0</accession>
<dbReference type="AlphaFoldDB" id="A0A1J5GAK0"/>
<feature type="transmembrane region" description="Helical" evidence="1">
    <location>
        <begin position="454"/>
        <end position="476"/>
    </location>
</feature>
<dbReference type="Proteomes" id="UP000182763">
    <property type="component" value="Unassembled WGS sequence"/>
</dbReference>
<dbReference type="EMBL" id="MNYY01000096">
    <property type="protein sequence ID" value="OIP69745.1"/>
    <property type="molecule type" value="Genomic_DNA"/>
</dbReference>
<dbReference type="EMBL" id="PFKO01000115">
    <property type="protein sequence ID" value="PIY33170.1"/>
    <property type="molecule type" value="Genomic_DNA"/>
</dbReference>
<feature type="transmembrane region" description="Helical" evidence="1">
    <location>
        <begin position="577"/>
        <end position="599"/>
    </location>
</feature>
<sequence length="652" mass="69086">MAKDVKCENKEIDVQKLMEQYDSESRIRKPLGLMAIIISIIAISFSVFQFYTAGFGLLLGLKQRAVHLAFALSLIFLIYPRSKKEFLKYKTKIPFYDLVLSILGAGVCLYLIIFYNDMVVRSGLPTNLDLIMGGIAILLVLEATRRITGSALPIVAIIFLIFSYFGQIMPGFFAHRGYSLGRIIEHLYTGTEGIFGIPLGVSASFVFLFILFGAVLSKTGMSKFFIDVAMAIAGHTTGGPAKVAVIASGFFGSISGSSVANVVGTGTFTIPLMKSIGYRKDFAGAVEAAASTGGQIMPPVMGAAAFIMAEFLGIPYIKIAIAAAIPAIIYYIAVGTMVHLEACKYGLKGLSKEQLPKLGKVLKQRGHLIIPIIGLVYLLVRGYSPLFSAFWAIVMCLVISMVRPDTRLNIKKLGEAFEDGAKMALGVAAACACAGMVVGATTLTGLGLKIANGLVILGHGNLMLTLFFTMIASLILGMGLPTTAKYIVLSIMAAPALIDLGVHPMAAHLFVLYFGVIADLTPPVALAAYAGAGISGGNAMKTGFIATRLAVAGFAVPYVFCLDSGLMFLGGSIGHNLILIVTTLVGVLALGAATSGYLLDHTKIYERVILLISALALIKPGLLTDGIGIVLLVVVIILQKLRMLSKAKAKLA</sequence>
<dbReference type="InterPro" id="IPR021814">
    <property type="entry name" value="DUF3394"/>
</dbReference>
<evidence type="ECO:0000259" key="2">
    <source>
        <dbReference type="Pfam" id="PF06808"/>
    </source>
</evidence>
<evidence type="ECO:0000313" key="7">
    <source>
        <dbReference type="Proteomes" id="UP000182763"/>
    </source>
</evidence>